<feature type="compositionally biased region" description="Pro residues" evidence="1">
    <location>
        <begin position="306"/>
        <end position="315"/>
    </location>
</feature>
<organism evidence="2 3">
    <name type="scientific">Ephemerocybe angulata</name>
    <dbReference type="NCBI Taxonomy" id="980116"/>
    <lineage>
        <taxon>Eukaryota</taxon>
        <taxon>Fungi</taxon>
        <taxon>Dikarya</taxon>
        <taxon>Basidiomycota</taxon>
        <taxon>Agaricomycotina</taxon>
        <taxon>Agaricomycetes</taxon>
        <taxon>Agaricomycetidae</taxon>
        <taxon>Agaricales</taxon>
        <taxon>Agaricineae</taxon>
        <taxon>Psathyrellaceae</taxon>
        <taxon>Ephemerocybe</taxon>
    </lineage>
</organism>
<dbReference type="Proteomes" id="UP000541558">
    <property type="component" value="Unassembled WGS sequence"/>
</dbReference>
<accession>A0A8H5BC31</accession>
<dbReference type="OrthoDB" id="10311217at2759"/>
<feature type="region of interest" description="Disordered" evidence="1">
    <location>
        <begin position="294"/>
        <end position="315"/>
    </location>
</feature>
<dbReference type="AlphaFoldDB" id="A0A8H5BC31"/>
<proteinExistence type="predicted"/>
<sequence>MGKRPHTETDGTPLVCAFSVFSRKRKRSVRDADVRRTDCHHEARRTMRPHTAAPSASIRRFLVPPHPSNRVRRTKPEEYNGSSYQSEDESYDHPSPSHLANQTTGESALSRLPEIRHAYEIQASTIQECHARSRTPPPKPAPFPVSPISPPIQRPAPDPFDISDSETPSMETLWRDVYRTMAENEPIIKPTPRPCPGRTAGAKGPCQCIEPHYDSEDEYVSLRRKHWMMMKANGIEPSGKLSNIKRWGKRLPNLRPRAFATQRLNQVPNLTPRSKDGDITKNAIALSLNIPDAAPSRSSMKKAGPAPFPMSPPTSPLLSSTPAEIIVPNPSPNPPSALRESRFRSVEAIIAEGKRRKAEETGSLEWTPGDEGACLYKEHWRMMRALGIETVEKEEPARYSIFNFLQ</sequence>
<evidence type="ECO:0000313" key="3">
    <source>
        <dbReference type="Proteomes" id="UP000541558"/>
    </source>
</evidence>
<protein>
    <submittedName>
        <fullName evidence="2">Uncharacterized protein</fullName>
    </submittedName>
</protein>
<keyword evidence="3" id="KW-1185">Reference proteome</keyword>
<evidence type="ECO:0000256" key="1">
    <source>
        <dbReference type="SAM" id="MobiDB-lite"/>
    </source>
</evidence>
<feature type="compositionally biased region" description="Basic and acidic residues" evidence="1">
    <location>
        <begin position="29"/>
        <end position="45"/>
    </location>
</feature>
<reference evidence="2 3" key="1">
    <citation type="journal article" date="2020" name="ISME J.">
        <title>Uncovering the hidden diversity of litter-decomposition mechanisms in mushroom-forming fungi.</title>
        <authorList>
            <person name="Floudas D."/>
            <person name="Bentzer J."/>
            <person name="Ahren D."/>
            <person name="Johansson T."/>
            <person name="Persson P."/>
            <person name="Tunlid A."/>
        </authorList>
    </citation>
    <scope>NUCLEOTIDE SEQUENCE [LARGE SCALE GENOMIC DNA]</scope>
    <source>
        <strain evidence="2 3">CBS 175.51</strain>
    </source>
</reference>
<feature type="region of interest" description="Disordered" evidence="1">
    <location>
        <begin position="27"/>
        <end position="106"/>
    </location>
</feature>
<gene>
    <name evidence="2" type="ORF">D9611_010706</name>
</gene>
<name>A0A8H5BC31_9AGAR</name>
<comment type="caution">
    <text evidence="2">The sequence shown here is derived from an EMBL/GenBank/DDBJ whole genome shotgun (WGS) entry which is preliminary data.</text>
</comment>
<evidence type="ECO:0000313" key="2">
    <source>
        <dbReference type="EMBL" id="KAF5320507.1"/>
    </source>
</evidence>
<feature type="region of interest" description="Disordered" evidence="1">
    <location>
        <begin position="129"/>
        <end position="156"/>
    </location>
</feature>
<feature type="compositionally biased region" description="Pro residues" evidence="1">
    <location>
        <begin position="135"/>
        <end position="156"/>
    </location>
</feature>
<dbReference type="EMBL" id="JAACJK010000169">
    <property type="protein sequence ID" value="KAF5320507.1"/>
    <property type="molecule type" value="Genomic_DNA"/>
</dbReference>